<evidence type="ECO:0000313" key="1">
    <source>
        <dbReference type="EMBL" id="KAF7120158.1"/>
    </source>
</evidence>
<name>A0A834L427_RHOSS</name>
<protein>
    <submittedName>
        <fullName evidence="1">Uncharacterized protein</fullName>
    </submittedName>
</protein>
<dbReference type="OrthoDB" id="10535147at2759"/>
<dbReference type="Proteomes" id="UP000626092">
    <property type="component" value="Unassembled WGS sequence"/>
</dbReference>
<comment type="caution">
    <text evidence="1">The sequence shown here is derived from an EMBL/GenBank/DDBJ whole genome shotgun (WGS) entry which is preliminary data.</text>
</comment>
<organism evidence="1 2">
    <name type="scientific">Rhododendron simsii</name>
    <name type="common">Sims's rhododendron</name>
    <dbReference type="NCBI Taxonomy" id="118357"/>
    <lineage>
        <taxon>Eukaryota</taxon>
        <taxon>Viridiplantae</taxon>
        <taxon>Streptophyta</taxon>
        <taxon>Embryophyta</taxon>
        <taxon>Tracheophyta</taxon>
        <taxon>Spermatophyta</taxon>
        <taxon>Magnoliopsida</taxon>
        <taxon>eudicotyledons</taxon>
        <taxon>Gunneridae</taxon>
        <taxon>Pentapetalae</taxon>
        <taxon>asterids</taxon>
        <taxon>Ericales</taxon>
        <taxon>Ericaceae</taxon>
        <taxon>Ericoideae</taxon>
        <taxon>Rhodoreae</taxon>
        <taxon>Rhododendron</taxon>
    </lineage>
</organism>
<reference evidence="1" key="1">
    <citation type="submission" date="2019-11" db="EMBL/GenBank/DDBJ databases">
        <authorList>
            <person name="Liu Y."/>
            <person name="Hou J."/>
            <person name="Li T.-Q."/>
            <person name="Guan C.-H."/>
            <person name="Wu X."/>
            <person name="Wu H.-Z."/>
            <person name="Ling F."/>
            <person name="Zhang R."/>
            <person name="Shi X.-G."/>
            <person name="Ren J.-P."/>
            <person name="Chen E.-F."/>
            <person name="Sun J.-M."/>
        </authorList>
    </citation>
    <scope>NUCLEOTIDE SEQUENCE</scope>
    <source>
        <strain evidence="1">Adult_tree_wgs_1</strain>
        <tissue evidence="1">Leaves</tissue>
    </source>
</reference>
<dbReference type="AlphaFoldDB" id="A0A834L427"/>
<sequence>MVVRPRGGGDRWWSLVVWGDEGGGAVEEERRGGCFGWSWGGGDGGGGDQEWWSRIEIAIYPAVMNTRSEPLKEAAIACFDSSAACSPKSGFPPLPALY</sequence>
<keyword evidence="2" id="KW-1185">Reference proteome</keyword>
<accession>A0A834L427</accession>
<evidence type="ECO:0000313" key="2">
    <source>
        <dbReference type="Proteomes" id="UP000626092"/>
    </source>
</evidence>
<proteinExistence type="predicted"/>
<dbReference type="EMBL" id="WJXA01000013">
    <property type="protein sequence ID" value="KAF7120158.1"/>
    <property type="molecule type" value="Genomic_DNA"/>
</dbReference>
<gene>
    <name evidence="1" type="ORF">RHSIM_Rhsim13G0132400</name>
</gene>